<organism evidence="3 4">
    <name type="scientific">Lysobacter antibioticus</name>
    <dbReference type="NCBI Taxonomy" id="84531"/>
    <lineage>
        <taxon>Bacteria</taxon>
        <taxon>Pseudomonadati</taxon>
        <taxon>Pseudomonadota</taxon>
        <taxon>Gammaproteobacteria</taxon>
        <taxon>Lysobacterales</taxon>
        <taxon>Lysobacteraceae</taxon>
        <taxon>Lysobacter</taxon>
    </lineage>
</organism>
<dbReference type="Proteomes" id="UP000060787">
    <property type="component" value="Chromosome"/>
</dbReference>
<reference evidence="3 4" key="1">
    <citation type="journal article" date="2015" name="BMC Genomics">
        <title>Comparative genomics and metabolic profiling of the genus Lysobacter.</title>
        <authorList>
            <person name="de Bruijn I."/>
            <person name="Cheng X."/>
            <person name="de Jager V."/>
            <person name="Exposito R.G."/>
            <person name="Watrous J."/>
            <person name="Patel N."/>
            <person name="Postma J."/>
            <person name="Dorrestein P.C."/>
            <person name="Kobayashi D."/>
            <person name="Raaijmakers J.M."/>
        </authorList>
    </citation>
    <scope>NUCLEOTIDE SEQUENCE [LARGE SCALE GENOMIC DNA]</scope>
    <source>
        <strain evidence="3 4">76</strain>
    </source>
</reference>
<gene>
    <name evidence="3" type="ORF">LA76x_0685</name>
</gene>
<dbReference type="EMBL" id="CP011129">
    <property type="protein sequence ID" value="ALN78846.1"/>
    <property type="molecule type" value="Genomic_DNA"/>
</dbReference>
<feature type="compositionally biased region" description="Basic and acidic residues" evidence="1">
    <location>
        <begin position="60"/>
        <end position="77"/>
    </location>
</feature>
<evidence type="ECO:0000313" key="4">
    <source>
        <dbReference type="Proteomes" id="UP000060787"/>
    </source>
</evidence>
<dbReference type="KEGG" id="lab:LA76x_0685"/>
<evidence type="ECO:0000313" key="3">
    <source>
        <dbReference type="EMBL" id="ALN78846.1"/>
    </source>
</evidence>
<dbReference type="InterPro" id="IPR021862">
    <property type="entry name" value="DUF3472"/>
</dbReference>
<dbReference type="Pfam" id="PF11958">
    <property type="entry name" value="DUF3472"/>
    <property type="match status" value="1"/>
</dbReference>
<dbReference type="Pfam" id="PF00652">
    <property type="entry name" value="Ricin_B_lectin"/>
    <property type="match status" value="1"/>
</dbReference>
<feature type="region of interest" description="Disordered" evidence="1">
    <location>
        <begin position="47"/>
        <end position="78"/>
    </location>
</feature>
<dbReference type="InterPro" id="IPR035992">
    <property type="entry name" value="Ricin_B-like_lectins"/>
</dbReference>
<dbReference type="PROSITE" id="PS50231">
    <property type="entry name" value="RICIN_B_LECTIN"/>
    <property type="match status" value="1"/>
</dbReference>
<feature type="domain" description="Ricin B lectin" evidence="2">
    <location>
        <begin position="352"/>
        <end position="472"/>
    </location>
</feature>
<keyword evidence="4" id="KW-1185">Reference proteome</keyword>
<name>A0A0S2F5M6_LYSAN</name>
<sequence>MQQAMLAFVTDAVGDAQPFAPLKDSCIAHESGASISRPAPLPLTRRMHSQRRRTRYDMSAPDRRAYEPGRNEERPAPEFRASLGGPAWIANIVAPYRYSLGVRVMNIVKSLRRWGALLLLALSPLQIMAAAPGGYTYYEFDPAITGFDSMNYGITVESDPGPRANVFWANQFGLVGRPGGYAGMQRHSQLGGFLLFSVWGATAGRVGSPGSICGAFDELGTGYSCHMVYDWKVGHTYQFHLAHEGGGWFGVTVTDLTTGASVKIGSVLTAATQISPKNMTNWVEYWEWNWPQSNCYNQPYSRAEFLLPIGNVGTASPRVASISRNYVPGCYGRIDTLPIGTVHHYAIGNSPRGAVTDGGGLCLDARGGATTSNVPAQGFTCHGGENQAWVHGVDRTLRLWTDLCLDVANGQTAPGAPVIVFSCHGGRNQQWNRVGNQLRSDLSGLCLTSAGAATQLTIQACTSQANQNWQIPKPAP</sequence>
<proteinExistence type="predicted"/>
<evidence type="ECO:0000259" key="2">
    <source>
        <dbReference type="SMART" id="SM00458"/>
    </source>
</evidence>
<dbReference type="PATRIC" id="fig|84531.8.peg.712"/>
<protein>
    <submittedName>
        <fullName evidence="3">Ricin-type beta-trefoil lectin domain protein</fullName>
    </submittedName>
</protein>
<dbReference type="GO" id="GO:0030246">
    <property type="term" value="F:carbohydrate binding"/>
    <property type="evidence" value="ECO:0007669"/>
    <property type="project" value="UniProtKB-KW"/>
</dbReference>
<dbReference type="SMART" id="SM00458">
    <property type="entry name" value="RICIN"/>
    <property type="match status" value="1"/>
</dbReference>
<keyword evidence="3" id="KW-0430">Lectin</keyword>
<evidence type="ECO:0000256" key="1">
    <source>
        <dbReference type="SAM" id="MobiDB-lite"/>
    </source>
</evidence>
<dbReference type="STRING" id="84531.LA76x_0685"/>
<dbReference type="SUPFAM" id="SSF50370">
    <property type="entry name" value="Ricin B-like lectins"/>
    <property type="match status" value="1"/>
</dbReference>
<dbReference type="eggNOG" id="COG5520">
    <property type="taxonomic scope" value="Bacteria"/>
</dbReference>
<dbReference type="Gene3D" id="2.80.10.50">
    <property type="match status" value="1"/>
</dbReference>
<accession>A0A0S2F5M6</accession>
<dbReference type="AlphaFoldDB" id="A0A0S2F5M6"/>
<dbReference type="InterPro" id="IPR000772">
    <property type="entry name" value="Ricin_B_lectin"/>
</dbReference>